<dbReference type="Proteomes" id="UP000314986">
    <property type="component" value="Unassembled WGS sequence"/>
</dbReference>
<reference evidence="2" key="5">
    <citation type="submission" date="2025-09" db="UniProtKB">
        <authorList>
            <consortium name="Ensembl"/>
        </authorList>
    </citation>
    <scope>IDENTIFICATION</scope>
</reference>
<dbReference type="Ensembl" id="ENSCMIT00000044079.1">
    <property type="protein sequence ID" value="ENSCMIP00000043457.1"/>
    <property type="gene ID" value="ENSCMIG00000018010.1"/>
</dbReference>
<dbReference type="GO" id="GO:0061511">
    <property type="term" value="P:centriole elongation"/>
    <property type="evidence" value="ECO:0007669"/>
    <property type="project" value="TreeGrafter"/>
</dbReference>
<name>A0A4W3JLI8_CALMI</name>
<accession>A0A4W3JLI8</accession>
<dbReference type="STRING" id="7868.ENSCMIP00000043457"/>
<dbReference type="GO" id="GO:0060271">
    <property type="term" value="P:cilium assembly"/>
    <property type="evidence" value="ECO:0007669"/>
    <property type="project" value="TreeGrafter"/>
</dbReference>
<dbReference type="PANTHER" id="PTHR21254:SF1">
    <property type="entry name" value="C2 DOMAIN-CONTAINING PROTEIN 3"/>
    <property type="match status" value="1"/>
</dbReference>
<reference evidence="3" key="2">
    <citation type="journal article" date="2007" name="PLoS Biol.">
        <title>Survey sequencing and comparative analysis of the elephant shark (Callorhinchus milii) genome.</title>
        <authorList>
            <person name="Venkatesh B."/>
            <person name="Kirkness E.F."/>
            <person name="Loh Y.H."/>
            <person name="Halpern A.L."/>
            <person name="Lee A.P."/>
            <person name="Johnson J."/>
            <person name="Dandona N."/>
            <person name="Viswanathan L.D."/>
            <person name="Tay A."/>
            <person name="Venter J.C."/>
            <person name="Strausberg R.L."/>
            <person name="Brenner S."/>
        </authorList>
    </citation>
    <scope>NUCLEOTIDE SEQUENCE [LARGE SCALE GENOMIC DNA]</scope>
</reference>
<dbReference type="AlphaFoldDB" id="A0A4W3JLI8"/>
<evidence type="ECO:0000259" key="1">
    <source>
        <dbReference type="Pfam" id="PF25339"/>
    </source>
</evidence>
<protein>
    <recommendedName>
        <fullName evidence="1">C2CD3 N-terminal C2 domain-containing protein</fullName>
    </recommendedName>
</protein>
<reference evidence="3" key="3">
    <citation type="journal article" date="2014" name="Nature">
        <title>Elephant shark genome provides unique insights into gnathostome evolution.</title>
        <authorList>
            <consortium name="International Elephant Shark Genome Sequencing Consortium"/>
            <person name="Venkatesh B."/>
            <person name="Lee A.P."/>
            <person name="Ravi V."/>
            <person name="Maurya A.K."/>
            <person name="Lian M.M."/>
            <person name="Swann J.B."/>
            <person name="Ohta Y."/>
            <person name="Flajnik M.F."/>
            <person name="Sutoh Y."/>
            <person name="Kasahara M."/>
            <person name="Hoon S."/>
            <person name="Gangu V."/>
            <person name="Roy S.W."/>
            <person name="Irimia M."/>
            <person name="Korzh V."/>
            <person name="Kondrychyn I."/>
            <person name="Lim Z.W."/>
            <person name="Tay B.H."/>
            <person name="Tohari S."/>
            <person name="Kong K.W."/>
            <person name="Ho S."/>
            <person name="Lorente-Galdos B."/>
            <person name="Quilez J."/>
            <person name="Marques-Bonet T."/>
            <person name="Raney B.J."/>
            <person name="Ingham P.W."/>
            <person name="Tay A."/>
            <person name="Hillier L.W."/>
            <person name="Minx P."/>
            <person name="Boehm T."/>
            <person name="Wilson R.K."/>
            <person name="Brenner S."/>
            <person name="Warren W.C."/>
        </authorList>
    </citation>
    <scope>NUCLEOTIDE SEQUENCE [LARGE SCALE GENOMIC DNA]</scope>
</reference>
<reference evidence="2" key="4">
    <citation type="submission" date="2025-08" db="UniProtKB">
        <authorList>
            <consortium name="Ensembl"/>
        </authorList>
    </citation>
    <scope>IDENTIFICATION</scope>
</reference>
<proteinExistence type="predicted"/>
<dbReference type="GO" id="GO:0034451">
    <property type="term" value="C:centriolar satellite"/>
    <property type="evidence" value="ECO:0007669"/>
    <property type="project" value="TreeGrafter"/>
</dbReference>
<evidence type="ECO:0000313" key="2">
    <source>
        <dbReference type="Ensembl" id="ENSCMIP00000043457.1"/>
    </source>
</evidence>
<dbReference type="PANTHER" id="PTHR21254">
    <property type="entry name" value="C2 DOMAIN-CONTAINING PROTEIN 3"/>
    <property type="match status" value="1"/>
</dbReference>
<dbReference type="InParanoid" id="A0A4W3JLI8"/>
<feature type="domain" description="C2CD3 N-terminal C2" evidence="1">
    <location>
        <begin position="18"/>
        <end position="161"/>
    </location>
</feature>
<dbReference type="GO" id="GO:0071539">
    <property type="term" value="P:protein localization to centrosome"/>
    <property type="evidence" value="ECO:0007669"/>
    <property type="project" value="TreeGrafter"/>
</dbReference>
<keyword evidence="3" id="KW-1185">Reference proteome</keyword>
<organism evidence="2 3">
    <name type="scientific">Callorhinchus milii</name>
    <name type="common">Ghost shark</name>
    <dbReference type="NCBI Taxonomy" id="7868"/>
    <lineage>
        <taxon>Eukaryota</taxon>
        <taxon>Metazoa</taxon>
        <taxon>Chordata</taxon>
        <taxon>Craniata</taxon>
        <taxon>Vertebrata</taxon>
        <taxon>Chondrichthyes</taxon>
        <taxon>Holocephali</taxon>
        <taxon>Chimaeriformes</taxon>
        <taxon>Callorhinchidae</taxon>
        <taxon>Callorhinchus</taxon>
    </lineage>
</organism>
<sequence length="304" mass="33366">LMTFLKKSVNAVNDVSPSTSLPPLVEGQIRCFLRITVSKILWTILRPPATPLVRLRWWGETSNGTLFRPRDASQIEQKAVKTTARFAVRCGPKQFTSYLADMGMLVLEVMTKPDHLPVGRVQINGISHLSPTHSVNGFFTMISPTSEKLGELQVSLALEPLSDTYDSSSSLPTTDMSMDIAASTRGSSALNTSTSKTGSVENLAVPNASRKLSLTSARRDHLYFQENVKTTKDVYSETKQHLNAAQWPPAEIFVSDPEQDQLRSQVSISARLQSKPLIEKQPEAHILSAASEATNNVISGWCPS</sequence>
<reference evidence="3" key="1">
    <citation type="journal article" date="2006" name="Science">
        <title>Ancient noncoding elements conserved in the human genome.</title>
        <authorList>
            <person name="Venkatesh B."/>
            <person name="Kirkness E.F."/>
            <person name="Loh Y.H."/>
            <person name="Halpern A.L."/>
            <person name="Lee A.P."/>
            <person name="Johnson J."/>
            <person name="Dandona N."/>
            <person name="Viswanathan L.D."/>
            <person name="Tay A."/>
            <person name="Venter J.C."/>
            <person name="Strausberg R.L."/>
            <person name="Brenner S."/>
        </authorList>
    </citation>
    <scope>NUCLEOTIDE SEQUENCE [LARGE SCALE GENOMIC DNA]</scope>
</reference>
<dbReference type="GO" id="GO:0005814">
    <property type="term" value="C:centriole"/>
    <property type="evidence" value="ECO:0007669"/>
    <property type="project" value="TreeGrafter"/>
</dbReference>
<evidence type="ECO:0000313" key="3">
    <source>
        <dbReference type="Proteomes" id="UP000314986"/>
    </source>
</evidence>
<dbReference type="GeneTree" id="ENSGT00510000048072"/>
<dbReference type="InterPro" id="IPR057537">
    <property type="entry name" value="C2_C2CD3_N"/>
</dbReference>
<dbReference type="Pfam" id="PF25339">
    <property type="entry name" value="C2_C2CD3_N"/>
    <property type="match status" value="1"/>
</dbReference>